<name>A0ABQ7JWJ9_9FUNG</name>
<reference evidence="1 2" key="1">
    <citation type="journal article" date="2020" name="Fungal Divers.">
        <title>Resolving the Mortierellaceae phylogeny through synthesis of multi-gene phylogenetics and phylogenomics.</title>
        <authorList>
            <person name="Vandepol N."/>
            <person name="Liber J."/>
            <person name="Desiro A."/>
            <person name="Na H."/>
            <person name="Kennedy M."/>
            <person name="Barry K."/>
            <person name="Grigoriev I.V."/>
            <person name="Miller A.N."/>
            <person name="O'Donnell K."/>
            <person name="Stajich J.E."/>
            <person name="Bonito G."/>
        </authorList>
    </citation>
    <scope>NUCLEOTIDE SEQUENCE [LARGE SCALE GENOMIC DNA]</scope>
    <source>
        <strain evidence="1 2">AD045</strain>
    </source>
</reference>
<organism evidence="1 2">
    <name type="scientific">Linnemannia gamsii</name>
    <dbReference type="NCBI Taxonomy" id="64522"/>
    <lineage>
        <taxon>Eukaryota</taxon>
        <taxon>Fungi</taxon>
        <taxon>Fungi incertae sedis</taxon>
        <taxon>Mucoromycota</taxon>
        <taxon>Mortierellomycotina</taxon>
        <taxon>Mortierellomycetes</taxon>
        <taxon>Mortierellales</taxon>
        <taxon>Mortierellaceae</taxon>
        <taxon>Linnemannia</taxon>
    </lineage>
</organism>
<dbReference type="InterPro" id="IPR036047">
    <property type="entry name" value="F-box-like_dom_sf"/>
</dbReference>
<gene>
    <name evidence="1" type="ORF">BGZ96_009277</name>
</gene>
<evidence type="ECO:0000313" key="2">
    <source>
        <dbReference type="Proteomes" id="UP001194696"/>
    </source>
</evidence>
<evidence type="ECO:0000313" key="1">
    <source>
        <dbReference type="EMBL" id="KAG0286645.1"/>
    </source>
</evidence>
<dbReference type="SUPFAM" id="SSF81383">
    <property type="entry name" value="F-box domain"/>
    <property type="match status" value="1"/>
</dbReference>
<sequence>MKQNFLDLPELVDHLVPYLSPADLLSCVQLNSTWNKNFIPFLWRSIDDTVYSWDIILCQIRNPHPQPQPPAVTTTHTAEGATETAPDNIPFSTCCIHKSRLRDSDYNKNQAWLFGIFEKYGHHIREIKIRSPLVLEAAGRKETCTGLLTLVLELDAYKNAPRSKDLPRAKNLPRPPATSQPHHLAILAGLDTLAIPPVVCGLAAVPLFTVNVVGDSGAAPAPAFGGFDASSAAASATASLGEIGPLSALAPALAVGGFGVVPTAAAAAVIGGGFGVTAPVTPAVIFGEFGPTAAVAPAVAPAVAFGGFGVASAAVTVHGFGATPVDQRANPYQESDVGLSEPLFPDHLTLADFKARSLSELTPESNKARMEYFWTLTQHIWHLIRINPGLVLLDISRSTFNGQICISPDFTFATLRLLKHLKNFNGNDDLLESLNFWKLWDALPARIESLSIRGQLLPTRVFPLPDPLPKVNTSLKVLLAEGSTTVNGLLTLLGIFPNLTRLLLQNIDENPRYMSSPNYTPLPPAPFGGQHLKKLQANVQDWDTVLHYISGISEWEATREPLNEDLALFLKDRRPNLVSFAHTWKNWYINEQLVRGIRGNDPTNQFLITHRHLRKFDSIENFIKVDEMLREPWTCMGLEWLTCRIVGIDRLTLQEEEVATRVMAPEYSTELSAEEIVMVEKFNRCRAQHHGVYDRLASLTRLKHLDLGYENRYPQYESLEGYPTTFDTLELTLESGLDRLGALKNLEMFGFECIDHKIGKAELEWMAKGWPNLNLMYGLQPYDVELDRNRAALGECFKTLRPDVLLDSGFTVDY</sequence>
<evidence type="ECO:0008006" key="3">
    <source>
        <dbReference type="Google" id="ProtNLM"/>
    </source>
</evidence>
<dbReference type="Proteomes" id="UP001194696">
    <property type="component" value="Unassembled WGS sequence"/>
</dbReference>
<accession>A0ABQ7JWJ9</accession>
<protein>
    <recommendedName>
        <fullName evidence="3">F-box domain-containing protein</fullName>
    </recommendedName>
</protein>
<dbReference type="EMBL" id="JAAAIM010000556">
    <property type="protein sequence ID" value="KAG0286645.1"/>
    <property type="molecule type" value="Genomic_DNA"/>
</dbReference>
<proteinExistence type="predicted"/>
<keyword evidence="2" id="KW-1185">Reference proteome</keyword>
<comment type="caution">
    <text evidence="1">The sequence shown here is derived from an EMBL/GenBank/DDBJ whole genome shotgun (WGS) entry which is preliminary data.</text>
</comment>